<dbReference type="GO" id="GO:0004722">
    <property type="term" value="F:protein serine/threonine phosphatase activity"/>
    <property type="evidence" value="ECO:0007669"/>
    <property type="project" value="InterPro"/>
</dbReference>
<keyword evidence="3 4" id="KW-0904">Protein phosphatase</keyword>
<dbReference type="GO" id="GO:0046872">
    <property type="term" value="F:metal ion binding"/>
    <property type="evidence" value="ECO:0007669"/>
    <property type="project" value="UniProtKB-KW"/>
</dbReference>
<dbReference type="AlphaFoldDB" id="A0A6A5RMA3"/>
<dbReference type="PANTHER" id="PTHR47992">
    <property type="entry name" value="PROTEIN PHOSPHATASE"/>
    <property type="match status" value="1"/>
</dbReference>
<gene>
    <name evidence="6" type="ORF">M421DRAFT_101100</name>
</gene>
<reference evidence="6" key="1">
    <citation type="journal article" date="2020" name="Stud. Mycol.">
        <title>101 Dothideomycetes genomes: a test case for predicting lifestyles and emergence of pathogens.</title>
        <authorList>
            <person name="Haridas S."/>
            <person name="Albert R."/>
            <person name="Binder M."/>
            <person name="Bloem J."/>
            <person name="Labutti K."/>
            <person name="Salamov A."/>
            <person name="Andreopoulos B."/>
            <person name="Baker S."/>
            <person name="Barry K."/>
            <person name="Bills G."/>
            <person name="Bluhm B."/>
            <person name="Cannon C."/>
            <person name="Castanera R."/>
            <person name="Culley D."/>
            <person name="Daum C."/>
            <person name="Ezra D."/>
            <person name="Gonzalez J."/>
            <person name="Henrissat B."/>
            <person name="Kuo A."/>
            <person name="Liang C."/>
            <person name="Lipzen A."/>
            <person name="Lutzoni F."/>
            <person name="Magnuson J."/>
            <person name="Mondo S."/>
            <person name="Nolan M."/>
            <person name="Ohm R."/>
            <person name="Pangilinan J."/>
            <person name="Park H.-J."/>
            <person name="Ramirez L."/>
            <person name="Alfaro M."/>
            <person name="Sun H."/>
            <person name="Tritt A."/>
            <person name="Yoshinaga Y."/>
            <person name="Zwiers L.-H."/>
            <person name="Turgeon B."/>
            <person name="Goodwin S."/>
            <person name="Spatafora J."/>
            <person name="Crous P."/>
            <person name="Grigoriev I."/>
        </authorList>
    </citation>
    <scope>NUCLEOTIDE SEQUENCE</scope>
    <source>
        <strain evidence="6">CBS 183.55</strain>
    </source>
</reference>
<evidence type="ECO:0000259" key="5">
    <source>
        <dbReference type="PROSITE" id="PS51746"/>
    </source>
</evidence>
<dbReference type="Pfam" id="PF00481">
    <property type="entry name" value="PP2C"/>
    <property type="match status" value="1"/>
</dbReference>
<dbReference type="RefSeq" id="XP_033448500.1">
    <property type="nucleotide sequence ID" value="XM_033586603.1"/>
</dbReference>
<feature type="domain" description="PPM-type phosphatase" evidence="5">
    <location>
        <begin position="14"/>
        <end position="327"/>
    </location>
</feature>
<dbReference type="InterPro" id="IPR036457">
    <property type="entry name" value="PPM-type-like_dom_sf"/>
</dbReference>
<dbReference type="SUPFAM" id="SSF81606">
    <property type="entry name" value="PP2C-like"/>
    <property type="match status" value="1"/>
</dbReference>
<evidence type="ECO:0000256" key="1">
    <source>
        <dbReference type="ARBA" id="ARBA00022723"/>
    </source>
</evidence>
<dbReference type="Gene3D" id="3.60.40.10">
    <property type="entry name" value="PPM-type phosphatase domain"/>
    <property type="match status" value="1"/>
</dbReference>
<dbReference type="OrthoDB" id="659at2759"/>
<evidence type="ECO:0000256" key="2">
    <source>
        <dbReference type="ARBA" id="ARBA00022801"/>
    </source>
</evidence>
<accession>A0A6A5RMA3</accession>
<evidence type="ECO:0000256" key="3">
    <source>
        <dbReference type="ARBA" id="ARBA00022912"/>
    </source>
</evidence>
<comment type="similarity">
    <text evidence="4">Belongs to the PP2C family.</text>
</comment>
<dbReference type="PROSITE" id="PS01032">
    <property type="entry name" value="PPM_1"/>
    <property type="match status" value="1"/>
</dbReference>
<dbReference type="InterPro" id="IPR015655">
    <property type="entry name" value="PP2C"/>
</dbReference>
<dbReference type="GeneID" id="54344249"/>
<dbReference type="InterPro" id="IPR000222">
    <property type="entry name" value="PP2C_BS"/>
</dbReference>
<dbReference type="PROSITE" id="PS51746">
    <property type="entry name" value="PPM_2"/>
    <property type="match status" value="1"/>
</dbReference>
<name>A0A6A5RMA3_9PLEO</name>
<keyword evidence="2 4" id="KW-0378">Hydrolase</keyword>
<keyword evidence="7" id="KW-1185">Reference proteome</keyword>
<protein>
    <submittedName>
        <fullName evidence="6">Phosphatase 2C family protein</fullName>
    </submittedName>
</protein>
<keyword evidence="1" id="KW-0479">Metal-binding</keyword>
<evidence type="ECO:0000313" key="6">
    <source>
        <dbReference type="EMBL" id="KAF1928248.1"/>
    </source>
</evidence>
<dbReference type="SMART" id="SM00332">
    <property type="entry name" value="PP2Cc"/>
    <property type="match status" value="1"/>
</dbReference>
<proteinExistence type="inferred from homology"/>
<organism evidence="6 7">
    <name type="scientific">Didymella exigua CBS 183.55</name>
    <dbReference type="NCBI Taxonomy" id="1150837"/>
    <lineage>
        <taxon>Eukaryota</taxon>
        <taxon>Fungi</taxon>
        <taxon>Dikarya</taxon>
        <taxon>Ascomycota</taxon>
        <taxon>Pezizomycotina</taxon>
        <taxon>Dothideomycetes</taxon>
        <taxon>Pleosporomycetidae</taxon>
        <taxon>Pleosporales</taxon>
        <taxon>Pleosporineae</taxon>
        <taxon>Didymellaceae</taxon>
        <taxon>Didymella</taxon>
    </lineage>
</organism>
<dbReference type="EMBL" id="ML978969">
    <property type="protein sequence ID" value="KAF1928248.1"/>
    <property type="molecule type" value="Genomic_DNA"/>
</dbReference>
<dbReference type="Proteomes" id="UP000800082">
    <property type="component" value="Unassembled WGS sequence"/>
</dbReference>
<dbReference type="InterPro" id="IPR001932">
    <property type="entry name" value="PPM-type_phosphatase-like_dom"/>
</dbReference>
<evidence type="ECO:0000256" key="4">
    <source>
        <dbReference type="RuleBase" id="RU003465"/>
    </source>
</evidence>
<evidence type="ECO:0000313" key="7">
    <source>
        <dbReference type="Proteomes" id="UP000800082"/>
    </source>
</evidence>
<dbReference type="CDD" id="cd00143">
    <property type="entry name" value="PP2Cc"/>
    <property type="match status" value="1"/>
</dbReference>
<sequence length="334" mass="36329">MQSSSDANLVAIKDSGASVIQGGRPSQEDRYIALAPGSLKSNKNIALYAVFDGHAGATVSDHLRGNLANFIDEALSKSSPHSPETYKSAIQDALDREDEIIDRQNWKDGSTLALVLIDTQQNILVEADLGDSHMVLAEHTRRNKKEENKLKKLDHTLRAHHLVKGKNEWSNERLSVPHKPDDPIEKKRIEDAGGRVNYDTGAARVGALAMTRAMGDTELKMPRVNNLANHNLEDLVGVETGLKPGRRASADLVTNKAHFAVRHLKGECLVLISTDGIGDEKEAELAARTATDLNSQGWPANEIATELAKQAVKRKDPDNCTVIVVILEAPSAAQ</sequence>